<dbReference type="InterPro" id="IPR019826">
    <property type="entry name" value="Carboxylesterase_B_AS"/>
</dbReference>
<evidence type="ECO:0000256" key="2">
    <source>
        <dbReference type="ARBA" id="ARBA00022801"/>
    </source>
</evidence>
<dbReference type="InterPro" id="IPR002925">
    <property type="entry name" value="Dienelactn_hydro"/>
</dbReference>
<keyword evidence="2 3" id="KW-0378">Hydrolase</keyword>
<dbReference type="Pfam" id="PF01738">
    <property type="entry name" value="DLH"/>
    <property type="match status" value="1"/>
</dbReference>
<protein>
    <recommendedName>
        <fullName evidence="3">Carboxylic ester hydrolase</fullName>
        <ecNumber evidence="3">3.1.1.-</ecNumber>
    </recommendedName>
</protein>
<dbReference type="InterPro" id="IPR029058">
    <property type="entry name" value="AB_hydrolase_fold"/>
</dbReference>
<dbReference type="PROSITE" id="PS00122">
    <property type="entry name" value="CARBOXYLESTERASE_B_1"/>
    <property type="match status" value="1"/>
</dbReference>
<keyword evidence="4" id="KW-0812">Transmembrane</keyword>
<evidence type="ECO:0000313" key="7">
    <source>
        <dbReference type="EMBL" id="CAF4053866.1"/>
    </source>
</evidence>
<proteinExistence type="inferred from homology"/>
<evidence type="ECO:0000256" key="4">
    <source>
        <dbReference type="SAM" id="Phobius"/>
    </source>
</evidence>
<reference evidence="7" key="1">
    <citation type="submission" date="2021-02" db="EMBL/GenBank/DDBJ databases">
        <authorList>
            <person name="Nowell W R."/>
        </authorList>
    </citation>
    <scope>NUCLEOTIDE SEQUENCE</scope>
</reference>
<comment type="caution">
    <text evidence="7">The sequence shown here is derived from an EMBL/GenBank/DDBJ whole genome shotgun (WGS) entry which is preliminary data.</text>
</comment>
<accession>A0A8S2PHJ6</accession>
<feature type="non-terminal residue" evidence="7">
    <location>
        <position position="684"/>
    </location>
</feature>
<comment type="similarity">
    <text evidence="1 3">Belongs to the type-B carboxylesterase/lipase family.</text>
</comment>
<organism evidence="7 8">
    <name type="scientific">Rotaria magnacalcarata</name>
    <dbReference type="NCBI Taxonomy" id="392030"/>
    <lineage>
        <taxon>Eukaryota</taxon>
        <taxon>Metazoa</taxon>
        <taxon>Spiralia</taxon>
        <taxon>Gnathifera</taxon>
        <taxon>Rotifera</taxon>
        <taxon>Eurotatoria</taxon>
        <taxon>Bdelloidea</taxon>
        <taxon>Philodinida</taxon>
        <taxon>Philodinidae</taxon>
        <taxon>Rotaria</taxon>
    </lineage>
</organism>
<dbReference type="Proteomes" id="UP000681720">
    <property type="component" value="Unassembled WGS sequence"/>
</dbReference>
<dbReference type="Pfam" id="PF00135">
    <property type="entry name" value="COesterase"/>
    <property type="match status" value="1"/>
</dbReference>
<evidence type="ECO:0000256" key="3">
    <source>
        <dbReference type="RuleBase" id="RU361235"/>
    </source>
</evidence>
<feature type="domain" description="Carboxylesterase type B" evidence="5">
    <location>
        <begin position="296"/>
        <end position="650"/>
    </location>
</feature>
<dbReference type="GO" id="GO:0016787">
    <property type="term" value="F:hydrolase activity"/>
    <property type="evidence" value="ECO:0007669"/>
    <property type="project" value="UniProtKB-KW"/>
</dbReference>
<keyword evidence="4" id="KW-0472">Membrane</keyword>
<feature type="domain" description="Dienelactone hydrolase" evidence="6">
    <location>
        <begin position="37"/>
        <end position="173"/>
    </location>
</feature>
<sequence length="684" mass="77868">LQNANLLYRTCNINILLFDYRGYGKSTGAPSEAGLYTDALAVYNYVRKRNDLDQNKIFLFGRSLGGAVALNLASQLSQTNATPPLYAVIVENTFTSIPDMAKRLFQVSVLDYVPNWCYKNVYPSLSKMRSIKVPILFLSGGQDELVPSQMMEKLHEECKSSKKQLAVFPDGQHNTTWLSHDYTSRIRKFLAEIMLMRSKLIIMSDEIISFVLYIFILLFQIHSTSPIILYPSIERIIDQLSYNSTLPSCTLLTCEKTETQANFSTVHMADEYLLKLSSYNDIHRRKDSPRSTFLIASTGIYRGKRIKYRNDRYIDQFLGIYYAEIPGSLEKPIKKRFNYSIKSATRYGPYCMQSLFMTENLSYGSFVMQNNFNNDCLSLNIYRPDLRYGEKRKAIMLFSHGGSNQIGGGSLFDGSILASEGDIIVVTMNFRLNYHGFLSSGDDRIKGINSLLLSNFGLWDQLLAVEWIHENAHLFGGDPHRIVLAGHSAGAGNVMLIPASPYCHGMIKRVISQSGTGLAPWSINHHPMKLIERLSQEFNCRQLNETETFQCIHRSLQDNKADFYRLHLSLSIADDNPYPVIDNDFLNDTIENILQSDAYQNIDFLTGVTLNEGLYFAEYHIGHFYNDLNNQSASIGKQTQTKQKRHIRNDAAEAIIPPDIIKTQDILDDENIDHNEDEDEDLKP</sequence>
<evidence type="ECO:0000256" key="1">
    <source>
        <dbReference type="ARBA" id="ARBA00005964"/>
    </source>
</evidence>
<evidence type="ECO:0000313" key="8">
    <source>
        <dbReference type="Proteomes" id="UP000681720"/>
    </source>
</evidence>
<dbReference type="InterPro" id="IPR051093">
    <property type="entry name" value="Neuroligin/BSAL"/>
</dbReference>
<dbReference type="EC" id="3.1.1.-" evidence="3"/>
<feature type="transmembrane region" description="Helical" evidence="4">
    <location>
        <begin position="200"/>
        <end position="221"/>
    </location>
</feature>
<evidence type="ECO:0000259" key="6">
    <source>
        <dbReference type="Pfam" id="PF01738"/>
    </source>
</evidence>
<dbReference type="SUPFAM" id="SSF53474">
    <property type="entry name" value="alpha/beta-Hydrolases"/>
    <property type="match status" value="2"/>
</dbReference>
<name>A0A8S2PHJ6_9BILA</name>
<evidence type="ECO:0000259" key="5">
    <source>
        <dbReference type="Pfam" id="PF00135"/>
    </source>
</evidence>
<dbReference type="PANTHER" id="PTHR43903">
    <property type="entry name" value="NEUROLIGIN"/>
    <property type="match status" value="1"/>
</dbReference>
<dbReference type="Gene3D" id="3.40.50.1820">
    <property type="entry name" value="alpha/beta hydrolase"/>
    <property type="match status" value="2"/>
</dbReference>
<feature type="non-terminal residue" evidence="7">
    <location>
        <position position="1"/>
    </location>
</feature>
<gene>
    <name evidence="7" type="ORF">GIL414_LOCUS14570</name>
</gene>
<dbReference type="EMBL" id="CAJOBJ010006190">
    <property type="protein sequence ID" value="CAF4053866.1"/>
    <property type="molecule type" value="Genomic_DNA"/>
</dbReference>
<keyword evidence="4" id="KW-1133">Transmembrane helix</keyword>
<dbReference type="InterPro" id="IPR002018">
    <property type="entry name" value="CarbesteraseB"/>
</dbReference>
<dbReference type="AlphaFoldDB" id="A0A8S2PHJ6"/>